<evidence type="ECO:0000313" key="3">
    <source>
        <dbReference type="Proteomes" id="UP001151760"/>
    </source>
</evidence>
<dbReference type="InterPro" id="IPR057670">
    <property type="entry name" value="SH3_retrovirus"/>
</dbReference>
<comment type="caution">
    <text evidence="2">The sequence shown here is derived from an EMBL/GenBank/DDBJ whole genome shotgun (WGS) entry which is preliminary data.</text>
</comment>
<evidence type="ECO:0000259" key="1">
    <source>
        <dbReference type="Pfam" id="PF25597"/>
    </source>
</evidence>
<proteinExistence type="predicted"/>
<dbReference type="Proteomes" id="UP001151760">
    <property type="component" value="Unassembled WGS sequence"/>
</dbReference>
<reference evidence="2" key="1">
    <citation type="journal article" date="2022" name="Int. J. Mol. Sci.">
        <title>Draft Genome of Tanacetum Coccineum: Genomic Comparison of Closely Related Tanacetum-Family Plants.</title>
        <authorList>
            <person name="Yamashiro T."/>
            <person name="Shiraishi A."/>
            <person name="Nakayama K."/>
            <person name="Satake H."/>
        </authorList>
    </citation>
    <scope>NUCLEOTIDE SEQUENCE</scope>
</reference>
<dbReference type="Pfam" id="PF25597">
    <property type="entry name" value="SH3_retrovirus"/>
    <property type="match status" value="1"/>
</dbReference>
<dbReference type="EMBL" id="BQNB010012030">
    <property type="protein sequence ID" value="GJS98271.1"/>
    <property type="molecule type" value="Genomic_DNA"/>
</dbReference>
<gene>
    <name evidence="2" type="ORF">Tco_0819441</name>
</gene>
<protein>
    <recommendedName>
        <fullName evidence="1">Retroviral polymerase SH3-like domain-containing protein</fullName>
    </recommendedName>
</protein>
<feature type="domain" description="Retroviral polymerase SH3-like" evidence="1">
    <location>
        <begin position="31"/>
        <end position="87"/>
    </location>
</feature>
<name>A0ABQ5A9Q2_9ASTR</name>
<evidence type="ECO:0000313" key="2">
    <source>
        <dbReference type="EMBL" id="GJS98271.1"/>
    </source>
</evidence>
<keyword evidence="3" id="KW-1185">Reference proteome</keyword>
<sequence length="117" mass="13713">MTTPYEIWTKRKPNLNYLRVWVYRIVLRLLDPKMKTLGDRGIDCIFIGCAEHSNAFKFCAMEPNEFVLINSIIESKDAIFDENRFSSISRPRTRDEVSEQHSYCFNVEDVSLSGKKQ</sequence>
<accession>A0ABQ5A9Q2</accession>
<organism evidence="2 3">
    <name type="scientific">Tanacetum coccineum</name>
    <dbReference type="NCBI Taxonomy" id="301880"/>
    <lineage>
        <taxon>Eukaryota</taxon>
        <taxon>Viridiplantae</taxon>
        <taxon>Streptophyta</taxon>
        <taxon>Embryophyta</taxon>
        <taxon>Tracheophyta</taxon>
        <taxon>Spermatophyta</taxon>
        <taxon>Magnoliopsida</taxon>
        <taxon>eudicotyledons</taxon>
        <taxon>Gunneridae</taxon>
        <taxon>Pentapetalae</taxon>
        <taxon>asterids</taxon>
        <taxon>campanulids</taxon>
        <taxon>Asterales</taxon>
        <taxon>Asteraceae</taxon>
        <taxon>Asteroideae</taxon>
        <taxon>Anthemideae</taxon>
        <taxon>Anthemidinae</taxon>
        <taxon>Tanacetum</taxon>
    </lineage>
</organism>
<reference evidence="2" key="2">
    <citation type="submission" date="2022-01" db="EMBL/GenBank/DDBJ databases">
        <authorList>
            <person name="Yamashiro T."/>
            <person name="Shiraishi A."/>
            <person name="Satake H."/>
            <person name="Nakayama K."/>
        </authorList>
    </citation>
    <scope>NUCLEOTIDE SEQUENCE</scope>
</reference>